<keyword evidence="2" id="KW-1185">Reference proteome</keyword>
<proteinExistence type="predicted"/>
<accession>A0A1L0AZU7</accession>
<dbReference type="Proteomes" id="UP000183365">
    <property type="component" value="Unassembled WGS sequence"/>
</dbReference>
<organism evidence="1 2">
    <name type="scientific">Hanseniaspora guilliermondii</name>
    <dbReference type="NCBI Taxonomy" id="56406"/>
    <lineage>
        <taxon>Eukaryota</taxon>
        <taxon>Fungi</taxon>
        <taxon>Dikarya</taxon>
        <taxon>Ascomycota</taxon>
        <taxon>Saccharomycotina</taxon>
        <taxon>Saccharomycetes</taxon>
        <taxon>Saccharomycodales</taxon>
        <taxon>Saccharomycodaceae</taxon>
        <taxon>Hanseniaspora</taxon>
    </lineage>
</organism>
<reference evidence="2" key="1">
    <citation type="submission" date="2016-11" db="EMBL/GenBank/DDBJ databases">
        <authorList>
            <person name="Guldener U."/>
        </authorList>
    </citation>
    <scope>NUCLEOTIDE SEQUENCE [LARGE SCALE GENOMIC DNA]</scope>
</reference>
<sequence length="215" mass="24632">MLNCLKYNNIASIKQSNRLYSSFNSQTKSFLKLDDVLKSELKKRQIQTSNSENDKVVEDIKKKQYLANQITKNMNMIRGVQGGTQVKIQSNLNVFNNSLSANNSSKHSDSLDLNSLGNDDNYNALDPTNLIKKSFISSVNSVSSKSTLRSALGKIRSINDSTNQFFDIRLRERHMRPCKVKRQKKMFIDSKKFNLGFSDYMSTTYALLRRGYDKE</sequence>
<gene>
    <name evidence="1" type="ORF">HGUI_01260</name>
</gene>
<evidence type="ECO:0000313" key="2">
    <source>
        <dbReference type="Proteomes" id="UP000183365"/>
    </source>
</evidence>
<dbReference type="VEuPathDB" id="FungiDB:HGUI_01260"/>
<dbReference type="AlphaFoldDB" id="A0A1L0AZU7"/>
<protein>
    <submittedName>
        <fullName evidence="1">Uncharacterized protein</fullName>
    </submittedName>
</protein>
<name>A0A1L0AZU7_9ASCO</name>
<dbReference type="OrthoDB" id="3973304at2759"/>
<evidence type="ECO:0000313" key="1">
    <source>
        <dbReference type="EMBL" id="SGZ39060.1"/>
    </source>
</evidence>
<dbReference type="EMBL" id="FQNF01000016">
    <property type="protein sequence ID" value="SGZ39060.1"/>
    <property type="molecule type" value="Genomic_DNA"/>
</dbReference>